<comment type="similarity">
    <text evidence="1 2">Belongs to the small heat shock protein (HSP20) family.</text>
</comment>
<dbReference type="Gene3D" id="2.60.40.790">
    <property type="match status" value="1"/>
</dbReference>
<evidence type="ECO:0000256" key="2">
    <source>
        <dbReference type="RuleBase" id="RU003616"/>
    </source>
</evidence>
<name>A0A6J4QMR8_9ACTN</name>
<evidence type="ECO:0000313" key="4">
    <source>
        <dbReference type="EMBL" id="CAA9448163.1"/>
    </source>
</evidence>
<evidence type="ECO:0000256" key="1">
    <source>
        <dbReference type="PROSITE-ProRule" id="PRU00285"/>
    </source>
</evidence>
<evidence type="ECO:0000259" key="3">
    <source>
        <dbReference type="PROSITE" id="PS01031"/>
    </source>
</evidence>
<dbReference type="InterPro" id="IPR008978">
    <property type="entry name" value="HSP20-like_chaperone"/>
</dbReference>
<proteinExistence type="inferred from homology"/>
<accession>A0A6J4QMR8</accession>
<gene>
    <name evidence="4" type="ORF">AVDCRST_MAG01-01-4291</name>
</gene>
<dbReference type="EMBL" id="CADCUW010000557">
    <property type="protein sequence ID" value="CAA9448163.1"/>
    <property type="molecule type" value="Genomic_DNA"/>
</dbReference>
<sequence>MSEHQRNPFRGFLDMASEMNRMRSVGAYGQEGVGEDRERTHANAWVPPADVFARDRDLVIRMELAGVAPNDIDVSFHENTLTVSGERGKDVDEVSFYVHERFYGVFRRSMTLPAGVDEDDISAEFDNGLVEITVENGAVSSEPRRIQVRNRAG</sequence>
<dbReference type="Pfam" id="PF00011">
    <property type="entry name" value="HSP20"/>
    <property type="match status" value="1"/>
</dbReference>
<dbReference type="InterPro" id="IPR002068">
    <property type="entry name" value="A-crystallin/Hsp20_dom"/>
</dbReference>
<dbReference type="CDD" id="cd06464">
    <property type="entry name" value="ACD_sHsps-like"/>
    <property type="match status" value="1"/>
</dbReference>
<dbReference type="PROSITE" id="PS01031">
    <property type="entry name" value="SHSP"/>
    <property type="match status" value="1"/>
</dbReference>
<dbReference type="PANTHER" id="PTHR11527">
    <property type="entry name" value="HEAT-SHOCK PROTEIN 20 FAMILY MEMBER"/>
    <property type="match status" value="1"/>
</dbReference>
<organism evidence="4">
    <name type="scientific">uncultured Rubrobacteraceae bacterium</name>
    <dbReference type="NCBI Taxonomy" id="349277"/>
    <lineage>
        <taxon>Bacteria</taxon>
        <taxon>Bacillati</taxon>
        <taxon>Actinomycetota</taxon>
        <taxon>Rubrobacteria</taxon>
        <taxon>Rubrobacterales</taxon>
        <taxon>Rubrobacteraceae</taxon>
        <taxon>environmental samples</taxon>
    </lineage>
</organism>
<protein>
    <recommendedName>
        <fullName evidence="3">SHSP domain-containing protein</fullName>
    </recommendedName>
</protein>
<dbReference type="InterPro" id="IPR031107">
    <property type="entry name" value="Small_HSP"/>
</dbReference>
<feature type="domain" description="SHSP" evidence="3">
    <location>
        <begin position="40"/>
        <end position="151"/>
    </location>
</feature>
<dbReference type="SUPFAM" id="SSF49764">
    <property type="entry name" value="HSP20-like chaperones"/>
    <property type="match status" value="1"/>
</dbReference>
<dbReference type="AlphaFoldDB" id="A0A6J4QMR8"/>
<reference evidence="4" key="1">
    <citation type="submission" date="2020-02" db="EMBL/GenBank/DDBJ databases">
        <authorList>
            <person name="Meier V. D."/>
        </authorList>
    </citation>
    <scope>NUCLEOTIDE SEQUENCE</scope>
    <source>
        <strain evidence="4">AVDCRST_MAG01</strain>
    </source>
</reference>